<evidence type="ECO:0000313" key="2">
    <source>
        <dbReference type="Proteomes" id="UP000887458"/>
    </source>
</evidence>
<reference evidence="1 2" key="1">
    <citation type="journal article" date="2018" name="J. Allergy Clin. Immunol.">
        <title>High-quality assembly of Dermatophagoides pteronyssinus genome and transcriptome reveals a wide range of novel allergens.</title>
        <authorList>
            <person name="Liu X.Y."/>
            <person name="Yang K.Y."/>
            <person name="Wang M.Q."/>
            <person name="Kwok J.S."/>
            <person name="Zeng X."/>
            <person name="Yang Z."/>
            <person name="Xiao X.J."/>
            <person name="Lau C.P."/>
            <person name="Li Y."/>
            <person name="Huang Z.M."/>
            <person name="Ba J.G."/>
            <person name="Yim A.K."/>
            <person name="Ouyang C.Y."/>
            <person name="Ngai S.M."/>
            <person name="Chan T.F."/>
            <person name="Leung E.L."/>
            <person name="Liu L."/>
            <person name="Liu Z.G."/>
            <person name="Tsui S.K."/>
        </authorList>
    </citation>
    <scope>NUCLEOTIDE SEQUENCE [LARGE SCALE GENOMIC DNA]</scope>
    <source>
        <strain evidence="1">Derp</strain>
    </source>
</reference>
<name>A0ABQ8J8R9_DERPT</name>
<gene>
    <name evidence="1" type="ORF">DERP_004106</name>
</gene>
<proteinExistence type="predicted"/>
<reference evidence="1 2" key="2">
    <citation type="journal article" date="2022" name="Mol. Biol. Evol.">
        <title>Comparative Genomics Reveals Insights into the Divergent Evolution of Astigmatic Mites and Household Pest Adaptations.</title>
        <authorList>
            <person name="Xiong Q."/>
            <person name="Wan A.T."/>
            <person name="Liu X."/>
            <person name="Fung C.S."/>
            <person name="Xiao X."/>
            <person name="Malainual N."/>
            <person name="Hou J."/>
            <person name="Wang L."/>
            <person name="Wang M."/>
            <person name="Yang K.Y."/>
            <person name="Cui Y."/>
            <person name="Leung E.L."/>
            <person name="Nong W."/>
            <person name="Shin S.K."/>
            <person name="Au S.W."/>
            <person name="Jeong K.Y."/>
            <person name="Chew F.T."/>
            <person name="Hui J.H."/>
            <person name="Leung T.F."/>
            <person name="Tungtrongchitr A."/>
            <person name="Zhong N."/>
            <person name="Liu Z."/>
            <person name="Tsui S.K."/>
        </authorList>
    </citation>
    <scope>NUCLEOTIDE SEQUENCE [LARGE SCALE GENOMIC DNA]</scope>
    <source>
        <strain evidence="1">Derp</strain>
    </source>
</reference>
<dbReference type="EMBL" id="NJHN03000062">
    <property type="protein sequence ID" value="KAH9418780.1"/>
    <property type="molecule type" value="Genomic_DNA"/>
</dbReference>
<keyword evidence="2" id="KW-1185">Reference proteome</keyword>
<organism evidence="1 2">
    <name type="scientific">Dermatophagoides pteronyssinus</name>
    <name type="common">European house dust mite</name>
    <dbReference type="NCBI Taxonomy" id="6956"/>
    <lineage>
        <taxon>Eukaryota</taxon>
        <taxon>Metazoa</taxon>
        <taxon>Ecdysozoa</taxon>
        <taxon>Arthropoda</taxon>
        <taxon>Chelicerata</taxon>
        <taxon>Arachnida</taxon>
        <taxon>Acari</taxon>
        <taxon>Acariformes</taxon>
        <taxon>Sarcoptiformes</taxon>
        <taxon>Astigmata</taxon>
        <taxon>Psoroptidia</taxon>
        <taxon>Analgoidea</taxon>
        <taxon>Pyroglyphidae</taxon>
        <taxon>Dermatophagoidinae</taxon>
        <taxon>Dermatophagoides</taxon>
    </lineage>
</organism>
<evidence type="ECO:0000313" key="1">
    <source>
        <dbReference type="EMBL" id="KAH9418780.1"/>
    </source>
</evidence>
<accession>A0ABQ8J8R9</accession>
<protein>
    <submittedName>
        <fullName evidence="1">Uncharacterized protein</fullName>
    </submittedName>
</protein>
<sequence>MSKSFLTGSHSCHFFFLDRYRGFLFQQPTNQPTTLYIKYIFKCHVQKYRYRPNSCVLYLTILIIIIEKFRDKNINKLMVPQSVFRKLFLLNFNNNFSSPYYTS</sequence>
<comment type="caution">
    <text evidence="1">The sequence shown here is derived from an EMBL/GenBank/DDBJ whole genome shotgun (WGS) entry which is preliminary data.</text>
</comment>
<dbReference type="Proteomes" id="UP000887458">
    <property type="component" value="Unassembled WGS sequence"/>
</dbReference>